<dbReference type="EMBL" id="JBHRYQ010000001">
    <property type="protein sequence ID" value="MFC3811232.1"/>
    <property type="molecule type" value="Genomic_DNA"/>
</dbReference>
<evidence type="ECO:0008006" key="4">
    <source>
        <dbReference type="Google" id="ProtNLM"/>
    </source>
</evidence>
<proteinExistence type="predicted"/>
<reference evidence="3" key="1">
    <citation type="journal article" date="2019" name="Int. J. Syst. Evol. Microbiol.">
        <title>The Global Catalogue of Microorganisms (GCM) 10K type strain sequencing project: providing services to taxonomists for standard genome sequencing and annotation.</title>
        <authorList>
            <consortium name="The Broad Institute Genomics Platform"/>
            <consortium name="The Broad Institute Genome Sequencing Center for Infectious Disease"/>
            <person name="Wu L."/>
            <person name="Ma J."/>
        </authorList>
    </citation>
    <scope>NUCLEOTIDE SEQUENCE [LARGE SCALE GENOMIC DNA]</scope>
    <source>
        <strain evidence="3">CECT 7956</strain>
    </source>
</reference>
<gene>
    <name evidence="2" type="ORF">ACFOOI_11245</name>
</gene>
<keyword evidence="3" id="KW-1185">Reference proteome</keyword>
<dbReference type="Proteomes" id="UP001595616">
    <property type="component" value="Unassembled WGS sequence"/>
</dbReference>
<feature type="signal peptide" evidence="1">
    <location>
        <begin position="1"/>
        <end position="22"/>
    </location>
</feature>
<dbReference type="PROSITE" id="PS51257">
    <property type="entry name" value="PROKAR_LIPOPROTEIN"/>
    <property type="match status" value="1"/>
</dbReference>
<sequence>MKILFVSLIVAGLFMGCTTAHISPEDIIGKWNNAYQIQSKDENGKWSQWTTINTLVALPTLEFTTDGKILWDGKQSDFCCVPRTYTIKKGNVIAYSSGTSSCETVDCVEYKDWVIERLKNDTLEINQHYTKVRYLRGK</sequence>
<name>A0ABV7YWM2_9BACT</name>
<evidence type="ECO:0000256" key="1">
    <source>
        <dbReference type="SAM" id="SignalP"/>
    </source>
</evidence>
<evidence type="ECO:0000313" key="2">
    <source>
        <dbReference type="EMBL" id="MFC3811232.1"/>
    </source>
</evidence>
<comment type="caution">
    <text evidence="2">The sequence shown here is derived from an EMBL/GenBank/DDBJ whole genome shotgun (WGS) entry which is preliminary data.</text>
</comment>
<keyword evidence="1" id="KW-0732">Signal</keyword>
<dbReference type="RefSeq" id="WP_379838061.1">
    <property type="nucleotide sequence ID" value="NZ_JBHRYQ010000001.1"/>
</dbReference>
<evidence type="ECO:0000313" key="3">
    <source>
        <dbReference type="Proteomes" id="UP001595616"/>
    </source>
</evidence>
<feature type="chain" id="PRO_5046438107" description="Lipocalin-like domain-containing protein" evidence="1">
    <location>
        <begin position="23"/>
        <end position="138"/>
    </location>
</feature>
<organism evidence="2 3">
    <name type="scientific">Lacihabitans lacunae</name>
    <dbReference type="NCBI Taxonomy" id="1028214"/>
    <lineage>
        <taxon>Bacteria</taxon>
        <taxon>Pseudomonadati</taxon>
        <taxon>Bacteroidota</taxon>
        <taxon>Cytophagia</taxon>
        <taxon>Cytophagales</taxon>
        <taxon>Leadbetterellaceae</taxon>
        <taxon>Lacihabitans</taxon>
    </lineage>
</organism>
<protein>
    <recommendedName>
        <fullName evidence="4">Lipocalin-like domain-containing protein</fullName>
    </recommendedName>
</protein>
<accession>A0ABV7YWM2</accession>